<dbReference type="Proteomes" id="UP000183832">
    <property type="component" value="Unassembled WGS sequence"/>
</dbReference>
<evidence type="ECO:0000313" key="1">
    <source>
        <dbReference type="EMBL" id="CRL05118.1"/>
    </source>
</evidence>
<name>A0A1J1J104_9DIPT</name>
<proteinExistence type="predicted"/>
<gene>
    <name evidence="1" type="ORF">CLUMA_CG018378</name>
</gene>
<organism evidence="1 2">
    <name type="scientific">Clunio marinus</name>
    <dbReference type="NCBI Taxonomy" id="568069"/>
    <lineage>
        <taxon>Eukaryota</taxon>
        <taxon>Metazoa</taxon>
        <taxon>Ecdysozoa</taxon>
        <taxon>Arthropoda</taxon>
        <taxon>Hexapoda</taxon>
        <taxon>Insecta</taxon>
        <taxon>Pterygota</taxon>
        <taxon>Neoptera</taxon>
        <taxon>Endopterygota</taxon>
        <taxon>Diptera</taxon>
        <taxon>Nematocera</taxon>
        <taxon>Chironomoidea</taxon>
        <taxon>Chironomidae</taxon>
        <taxon>Clunio</taxon>
    </lineage>
</organism>
<keyword evidence="2" id="KW-1185">Reference proteome</keyword>
<sequence>MNISGIKQKSFQGEIEDKLDGVVLRGIKIEVIWKSIDDKLSKVVKKLEGITKKEEYFDHLWGEEATLERRDMMLLNVGLEVYDKYD</sequence>
<protein>
    <submittedName>
        <fullName evidence="1">CLUMA_CG018378, isoform A</fullName>
    </submittedName>
</protein>
<dbReference type="AlphaFoldDB" id="A0A1J1J104"/>
<reference evidence="1 2" key="1">
    <citation type="submission" date="2015-04" db="EMBL/GenBank/DDBJ databases">
        <authorList>
            <person name="Syromyatnikov M.Y."/>
            <person name="Popov V.N."/>
        </authorList>
    </citation>
    <scope>NUCLEOTIDE SEQUENCE [LARGE SCALE GENOMIC DNA]</scope>
</reference>
<accession>A0A1J1J104</accession>
<dbReference type="EMBL" id="CVRI01000064">
    <property type="protein sequence ID" value="CRL05118.1"/>
    <property type="molecule type" value="Genomic_DNA"/>
</dbReference>
<evidence type="ECO:0000313" key="2">
    <source>
        <dbReference type="Proteomes" id="UP000183832"/>
    </source>
</evidence>